<dbReference type="SUPFAM" id="SSF103473">
    <property type="entry name" value="MFS general substrate transporter"/>
    <property type="match status" value="1"/>
</dbReference>
<dbReference type="AlphaFoldDB" id="A0A6G0XMH8"/>
<feature type="transmembrane region" description="Helical" evidence="7">
    <location>
        <begin position="54"/>
        <end position="78"/>
    </location>
</feature>
<evidence type="ECO:0000256" key="6">
    <source>
        <dbReference type="ARBA" id="ARBA00024338"/>
    </source>
</evidence>
<evidence type="ECO:0000256" key="7">
    <source>
        <dbReference type="SAM" id="Phobius"/>
    </source>
</evidence>
<name>A0A6G0XMH8_9STRA</name>
<comment type="similarity">
    <text evidence="6">Belongs to the major facilitator superfamily. Spinster (TC 2.A.1.49) family.</text>
</comment>
<evidence type="ECO:0000259" key="8">
    <source>
        <dbReference type="PROSITE" id="PS50850"/>
    </source>
</evidence>
<dbReference type="GO" id="GO:0022857">
    <property type="term" value="F:transmembrane transporter activity"/>
    <property type="evidence" value="ECO:0007669"/>
    <property type="project" value="InterPro"/>
</dbReference>
<evidence type="ECO:0000313" key="10">
    <source>
        <dbReference type="Proteomes" id="UP000481153"/>
    </source>
</evidence>
<keyword evidence="10" id="KW-1185">Reference proteome</keyword>
<evidence type="ECO:0000256" key="2">
    <source>
        <dbReference type="ARBA" id="ARBA00022448"/>
    </source>
</evidence>
<evidence type="ECO:0000256" key="1">
    <source>
        <dbReference type="ARBA" id="ARBA00004141"/>
    </source>
</evidence>
<keyword evidence="2" id="KW-0813">Transport</keyword>
<dbReference type="PANTHER" id="PTHR23505">
    <property type="entry name" value="SPINSTER"/>
    <property type="match status" value="1"/>
</dbReference>
<feature type="transmembrane region" description="Helical" evidence="7">
    <location>
        <begin position="85"/>
        <end position="104"/>
    </location>
</feature>
<gene>
    <name evidence="9" type="ORF">Ae201684_003186</name>
</gene>
<keyword evidence="5 7" id="KW-0472">Membrane</keyword>
<sequence>MQAKHDAAAPVWIFMLFCLINYANYFDRSIIPGAPAQFQYFIQTVTSSNDMGTLLGLLAASFIMSFTISIPLFGYLAMFVQPFRLVAIGLAAWCVVVVLCSLSKDAQSFELLLAGRILSGVGEASFQCVAPPFIHDYAPPHQQTLCFDHGIITTGLECTFAIEGLAMLPFVGVCLYGVPAMYNAVPPSETTGETQRLLSSTETTPTFWAQLKEVCCNRIFLWVSAGGAAINFAMSGLGLFANLLLIGLKVFSNETDANVMTGIPGSKKFFKF</sequence>
<comment type="caution">
    <text evidence="9">The sequence shown here is derived from an EMBL/GenBank/DDBJ whole genome shotgun (WGS) entry which is preliminary data.</text>
</comment>
<dbReference type="GO" id="GO:0016020">
    <property type="term" value="C:membrane"/>
    <property type="evidence" value="ECO:0007669"/>
    <property type="project" value="UniProtKB-SubCell"/>
</dbReference>
<proteinExistence type="inferred from homology"/>
<dbReference type="Pfam" id="PF07690">
    <property type="entry name" value="MFS_1"/>
    <property type="match status" value="1"/>
</dbReference>
<dbReference type="Gene3D" id="1.20.1250.20">
    <property type="entry name" value="MFS general substrate transporter like domains"/>
    <property type="match status" value="1"/>
</dbReference>
<dbReference type="PROSITE" id="PS50850">
    <property type="entry name" value="MFS"/>
    <property type="match status" value="1"/>
</dbReference>
<dbReference type="InterPro" id="IPR036259">
    <property type="entry name" value="MFS_trans_sf"/>
</dbReference>
<protein>
    <recommendedName>
        <fullName evidence="8">Major facilitator superfamily (MFS) profile domain-containing protein</fullName>
    </recommendedName>
</protein>
<reference evidence="9 10" key="1">
    <citation type="submission" date="2019-07" db="EMBL/GenBank/DDBJ databases">
        <title>Genomics analysis of Aphanomyces spp. identifies a new class of oomycete effector associated with host adaptation.</title>
        <authorList>
            <person name="Gaulin E."/>
        </authorList>
    </citation>
    <scope>NUCLEOTIDE SEQUENCE [LARGE SCALE GENOMIC DNA]</scope>
    <source>
        <strain evidence="9 10">ATCC 201684</strain>
    </source>
</reference>
<evidence type="ECO:0000313" key="9">
    <source>
        <dbReference type="EMBL" id="KAF0741501.1"/>
    </source>
</evidence>
<comment type="subcellular location">
    <subcellularLocation>
        <location evidence="1">Membrane</location>
        <topology evidence="1">Multi-pass membrane protein</topology>
    </subcellularLocation>
</comment>
<accession>A0A6G0XMH8</accession>
<dbReference type="EMBL" id="VJMJ01000036">
    <property type="protein sequence ID" value="KAF0741501.1"/>
    <property type="molecule type" value="Genomic_DNA"/>
</dbReference>
<dbReference type="InterPro" id="IPR020846">
    <property type="entry name" value="MFS_dom"/>
</dbReference>
<keyword evidence="4 7" id="KW-1133">Transmembrane helix</keyword>
<feature type="domain" description="Major facilitator superfamily (MFS) profile" evidence="8">
    <location>
        <begin position="13"/>
        <end position="272"/>
    </location>
</feature>
<evidence type="ECO:0000256" key="5">
    <source>
        <dbReference type="ARBA" id="ARBA00023136"/>
    </source>
</evidence>
<feature type="transmembrane region" description="Helical" evidence="7">
    <location>
        <begin position="219"/>
        <end position="245"/>
    </location>
</feature>
<feature type="transmembrane region" description="Helical" evidence="7">
    <location>
        <begin position="7"/>
        <end position="25"/>
    </location>
</feature>
<dbReference type="VEuPathDB" id="FungiDB:AeMF1_021065"/>
<evidence type="ECO:0000256" key="3">
    <source>
        <dbReference type="ARBA" id="ARBA00022692"/>
    </source>
</evidence>
<organism evidence="9 10">
    <name type="scientific">Aphanomyces euteiches</name>
    <dbReference type="NCBI Taxonomy" id="100861"/>
    <lineage>
        <taxon>Eukaryota</taxon>
        <taxon>Sar</taxon>
        <taxon>Stramenopiles</taxon>
        <taxon>Oomycota</taxon>
        <taxon>Saprolegniomycetes</taxon>
        <taxon>Saprolegniales</taxon>
        <taxon>Verrucalvaceae</taxon>
        <taxon>Aphanomyces</taxon>
    </lineage>
</organism>
<dbReference type="PANTHER" id="PTHR23505:SF79">
    <property type="entry name" value="PROTEIN SPINSTER"/>
    <property type="match status" value="1"/>
</dbReference>
<dbReference type="Proteomes" id="UP000481153">
    <property type="component" value="Unassembled WGS sequence"/>
</dbReference>
<keyword evidence="3 7" id="KW-0812">Transmembrane</keyword>
<evidence type="ECO:0000256" key="4">
    <source>
        <dbReference type="ARBA" id="ARBA00022989"/>
    </source>
</evidence>
<dbReference type="InterPro" id="IPR011701">
    <property type="entry name" value="MFS"/>
</dbReference>
<dbReference type="InterPro" id="IPR044770">
    <property type="entry name" value="MFS_spinster-like"/>
</dbReference>